<evidence type="ECO:0008006" key="3">
    <source>
        <dbReference type="Google" id="ProtNLM"/>
    </source>
</evidence>
<gene>
    <name evidence="1" type="ORF">GPECTOR_122g450</name>
</gene>
<sequence length="315" mass="34691">MCASRGTADAEAFARSILGKTYKYAPAMEMQALSNTLWAMGKMGIKLPDLEPLRPHLVKVLEDRMRELMAREGLTESRSAEQLWYGLSHTRYGWDLDLLRSMVRQTVQDMAGWEDVKNVFTTCQSLTLLTKAYGIRISKDDRDRLTAILSDKVSTADETVLANNAGNVLTTAKVLALRLDVPTVKVLHDSGLAMPLLLACERGVIGLSGILYDSIKLGYHPAPAEAQLWCQRLLEDLPEKQRTTQDAQSWVFVALSSCRSLTPSPELKAQLKALAEALPNAIRAGTAIRTLQACRAWGVDLAPTTAKRLGRLAVV</sequence>
<dbReference type="AlphaFoldDB" id="A0A150FYP8"/>
<accession>A0A150FYP8</accession>
<evidence type="ECO:0000313" key="2">
    <source>
        <dbReference type="Proteomes" id="UP000075714"/>
    </source>
</evidence>
<dbReference type="Proteomes" id="UP000075714">
    <property type="component" value="Unassembled WGS sequence"/>
</dbReference>
<evidence type="ECO:0000313" key="1">
    <source>
        <dbReference type="EMBL" id="KXZ42709.1"/>
    </source>
</evidence>
<proteinExistence type="predicted"/>
<keyword evidence="2" id="KW-1185">Reference proteome</keyword>
<comment type="caution">
    <text evidence="1">The sequence shown here is derived from an EMBL/GenBank/DDBJ whole genome shotgun (WGS) entry which is preliminary data.</text>
</comment>
<reference evidence="2" key="1">
    <citation type="journal article" date="2016" name="Nat. Commun.">
        <title>The Gonium pectorale genome demonstrates co-option of cell cycle regulation during the evolution of multicellularity.</title>
        <authorList>
            <person name="Hanschen E.R."/>
            <person name="Marriage T.N."/>
            <person name="Ferris P.J."/>
            <person name="Hamaji T."/>
            <person name="Toyoda A."/>
            <person name="Fujiyama A."/>
            <person name="Neme R."/>
            <person name="Noguchi H."/>
            <person name="Minakuchi Y."/>
            <person name="Suzuki M."/>
            <person name="Kawai-Toyooka H."/>
            <person name="Smith D.R."/>
            <person name="Sparks H."/>
            <person name="Anderson J."/>
            <person name="Bakaric R."/>
            <person name="Luria V."/>
            <person name="Karger A."/>
            <person name="Kirschner M.W."/>
            <person name="Durand P.M."/>
            <person name="Michod R.E."/>
            <person name="Nozaki H."/>
            <person name="Olson B.J."/>
        </authorList>
    </citation>
    <scope>NUCLEOTIDE SEQUENCE [LARGE SCALE GENOMIC DNA]</scope>
    <source>
        <strain evidence="2">NIES-2863</strain>
    </source>
</reference>
<name>A0A150FYP8_GONPE</name>
<protein>
    <recommendedName>
        <fullName evidence="3">FAST kinase leucine-rich domain-containing protein</fullName>
    </recommendedName>
</protein>
<dbReference type="EMBL" id="LSYV01000122">
    <property type="protein sequence ID" value="KXZ42709.1"/>
    <property type="molecule type" value="Genomic_DNA"/>
</dbReference>
<dbReference type="OrthoDB" id="549599at2759"/>
<organism evidence="1 2">
    <name type="scientific">Gonium pectorale</name>
    <name type="common">Green alga</name>
    <dbReference type="NCBI Taxonomy" id="33097"/>
    <lineage>
        <taxon>Eukaryota</taxon>
        <taxon>Viridiplantae</taxon>
        <taxon>Chlorophyta</taxon>
        <taxon>core chlorophytes</taxon>
        <taxon>Chlorophyceae</taxon>
        <taxon>CS clade</taxon>
        <taxon>Chlamydomonadales</taxon>
        <taxon>Volvocaceae</taxon>
        <taxon>Gonium</taxon>
    </lineage>
</organism>